<protein>
    <submittedName>
        <fullName evidence="1">Uncharacterized protein</fullName>
    </submittedName>
</protein>
<organism evidence="1 2">
    <name type="scientific">Streptosporangium amethystogenes subsp. fukuiense</name>
    <dbReference type="NCBI Taxonomy" id="698418"/>
    <lineage>
        <taxon>Bacteria</taxon>
        <taxon>Bacillati</taxon>
        <taxon>Actinomycetota</taxon>
        <taxon>Actinomycetes</taxon>
        <taxon>Streptosporangiales</taxon>
        <taxon>Streptosporangiaceae</taxon>
        <taxon>Streptosporangium</taxon>
    </lineage>
</organism>
<proteinExistence type="predicted"/>
<sequence>MKTPDYKREEIEWTQATARQLGDVWQGIVSRKRPSWVSGLIPPRLHPKADDHIVWMLTSDQATLLLQVLRTPSSE</sequence>
<accession>A0ABW2T9E1</accession>
<dbReference type="EMBL" id="JBHTEE010000001">
    <property type="protein sequence ID" value="MFC7605318.1"/>
    <property type="molecule type" value="Genomic_DNA"/>
</dbReference>
<evidence type="ECO:0000313" key="2">
    <source>
        <dbReference type="Proteomes" id="UP001596514"/>
    </source>
</evidence>
<name>A0ABW2T9E1_9ACTN</name>
<dbReference type="RefSeq" id="WP_343972810.1">
    <property type="nucleotide sequence ID" value="NZ_BAAAGK010000097.1"/>
</dbReference>
<keyword evidence="2" id="KW-1185">Reference proteome</keyword>
<evidence type="ECO:0000313" key="1">
    <source>
        <dbReference type="EMBL" id="MFC7605318.1"/>
    </source>
</evidence>
<comment type="caution">
    <text evidence="1">The sequence shown here is derived from an EMBL/GenBank/DDBJ whole genome shotgun (WGS) entry which is preliminary data.</text>
</comment>
<dbReference type="Proteomes" id="UP001596514">
    <property type="component" value="Unassembled WGS sequence"/>
</dbReference>
<gene>
    <name evidence="1" type="ORF">ACFQVD_34975</name>
</gene>
<reference evidence="2" key="1">
    <citation type="journal article" date="2019" name="Int. J. Syst. Evol. Microbiol.">
        <title>The Global Catalogue of Microorganisms (GCM) 10K type strain sequencing project: providing services to taxonomists for standard genome sequencing and annotation.</title>
        <authorList>
            <consortium name="The Broad Institute Genomics Platform"/>
            <consortium name="The Broad Institute Genome Sequencing Center for Infectious Disease"/>
            <person name="Wu L."/>
            <person name="Ma J."/>
        </authorList>
    </citation>
    <scope>NUCLEOTIDE SEQUENCE [LARGE SCALE GENOMIC DNA]</scope>
    <source>
        <strain evidence="2">JCM 10083</strain>
    </source>
</reference>